<sequence>MQYGIATLSIIPLRAEASERSELVSQILFGETYLITEWQEKWVKVLTTYDEYEGWISRVQVIPLNNDDYLELQLHIAVLTTQPVTIANRQSDNSLLYLSAGSTLPFYENGSSWIGNEVFGVNDAGEPNADLLVTAMSYLNTPYLWGGRTHFGIDCSGFVQTVFKQHGLQLKRDASQQAGQGTVVDFLPAAQAGDLAFFDNNEGRIVHVGIMVNHEQIIHASGRVKIDHIDGQGIYSEELKKHTHKLRIIKRYM</sequence>
<accession>A0A917JA04</accession>
<keyword evidence="2" id="KW-0645">Protease</keyword>
<dbReference type="Pfam" id="PF18348">
    <property type="entry name" value="SH3_16"/>
    <property type="match status" value="1"/>
</dbReference>
<evidence type="ECO:0000256" key="4">
    <source>
        <dbReference type="ARBA" id="ARBA00022807"/>
    </source>
</evidence>
<dbReference type="InterPro" id="IPR051202">
    <property type="entry name" value="Peptidase_C40"/>
</dbReference>
<keyword evidence="7" id="KW-1185">Reference proteome</keyword>
<organism evidence="6 7">
    <name type="scientific">Mucilaginibacter galii</name>
    <dbReference type="NCBI Taxonomy" id="2005073"/>
    <lineage>
        <taxon>Bacteria</taxon>
        <taxon>Pseudomonadati</taxon>
        <taxon>Bacteroidota</taxon>
        <taxon>Sphingobacteriia</taxon>
        <taxon>Sphingobacteriales</taxon>
        <taxon>Sphingobacteriaceae</taxon>
        <taxon>Mucilaginibacter</taxon>
    </lineage>
</organism>
<proteinExistence type="inferred from homology"/>
<dbReference type="InterPro" id="IPR000064">
    <property type="entry name" value="NLP_P60_dom"/>
</dbReference>
<dbReference type="InterPro" id="IPR038765">
    <property type="entry name" value="Papain-like_cys_pep_sf"/>
</dbReference>
<dbReference type="RefSeq" id="WP_188417669.1">
    <property type="nucleotide sequence ID" value="NZ_BMDO01000007.1"/>
</dbReference>
<dbReference type="SUPFAM" id="SSF54001">
    <property type="entry name" value="Cysteine proteinases"/>
    <property type="match status" value="1"/>
</dbReference>
<dbReference type="AlphaFoldDB" id="A0A917JA04"/>
<reference evidence="6" key="1">
    <citation type="journal article" date="2014" name="Int. J. Syst. Evol. Microbiol.">
        <title>Complete genome sequence of Corynebacterium casei LMG S-19264T (=DSM 44701T), isolated from a smear-ripened cheese.</title>
        <authorList>
            <consortium name="US DOE Joint Genome Institute (JGI-PGF)"/>
            <person name="Walter F."/>
            <person name="Albersmeier A."/>
            <person name="Kalinowski J."/>
            <person name="Ruckert C."/>
        </authorList>
    </citation>
    <scope>NUCLEOTIDE SEQUENCE</scope>
    <source>
        <strain evidence="6">CCM 8711</strain>
    </source>
</reference>
<dbReference type="GO" id="GO:0008234">
    <property type="term" value="F:cysteine-type peptidase activity"/>
    <property type="evidence" value="ECO:0007669"/>
    <property type="project" value="UniProtKB-KW"/>
</dbReference>
<evidence type="ECO:0000256" key="1">
    <source>
        <dbReference type="ARBA" id="ARBA00007074"/>
    </source>
</evidence>
<comment type="similarity">
    <text evidence="1">Belongs to the peptidase C40 family.</text>
</comment>
<evidence type="ECO:0000313" key="7">
    <source>
        <dbReference type="Proteomes" id="UP000662074"/>
    </source>
</evidence>
<evidence type="ECO:0000256" key="3">
    <source>
        <dbReference type="ARBA" id="ARBA00022801"/>
    </source>
</evidence>
<name>A0A917JA04_9SPHI</name>
<evidence type="ECO:0000313" key="6">
    <source>
        <dbReference type="EMBL" id="GGI51568.1"/>
    </source>
</evidence>
<dbReference type="PROSITE" id="PS51935">
    <property type="entry name" value="NLPC_P60"/>
    <property type="match status" value="1"/>
</dbReference>
<dbReference type="Gene3D" id="3.90.1720.10">
    <property type="entry name" value="endopeptidase domain like (from Nostoc punctiforme)"/>
    <property type="match status" value="1"/>
</dbReference>
<dbReference type="Pfam" id="PF00877">
    <property type="entry name" value="NLPC_P60"/>
    <property type="match status" value="1"/>
</dbReference>
<dbReference type="Proteomes" id="UP000662074">
    <property type="component" value="Unassembled WGS sequence"/>
</dbReference>
<comment type="caution">
    <text evidence="6">The sequence shown here is derived from an EMBL/GenBank/DDBJ whole genome shotgun (WGS) entry which is preliminary data.</text>
</comment>
<evidence type="ECO:0000259" key="5">
    <source>
        <dbReference type="PROSITE" id="PS51935"/>
    </source>
</evidence>
<protein>
    <submittedName>
        <fullName evidence="6">Hydrolase Nlp/P60</fullName>
    </submittedName>
</protein>
<dbReference type="EMBL" id="BMDO01000007">
    <property type="protein sequence ID" value="GGI51568.1"/>
    <property type="molecule type" value="Genomic_DNA"/>
</dbReference>
<dbReference type="InterPro" id="IPR041382">
    <property type="entry name" value="SH3_16"/>
</dbReference>
<keyword evidence="4" id="KW-0788">Thiol protease</keyword>
<feature type="domain" description="NlpC/P60" evidence="5">
    <location>
        <begin position="125"/>
        <end position="253"/>
    </location>
</feature>
<reference evidence="6" key="2">
    <citation type="submission" date="2020-09" db="EMBL/GenBank/DDBJ databases">
        <authorList>
            <person name="Sun Q."/>
            <person name="Sedlacek I."/>
        </authorList>
    </citation>
    <scope>NUCLEOTIDE SEQUENCE</scope>
    <source>
        <strain evidence="6">CCM 8711</strain>
    </source>
</reference>
<evidence type="ECO:0000256" key="2">
    <source>
        <dbReference type="ARBA" id="ARBA00022670"/>
    </source>
</evidence>
<dbReference type="Gene3D" id="2.30.30.40">
    <property type="entry name" value="SH3 Domains"/>
    <property type="match status" value="1"/>
</dbReference>
<gene>
    <name evidence="6" type="ORF">GCM10011425_27800</name>
</gene>
<dbReference type="GO" id="GO:0006508">
    <property type="term" value="P:proteolysis"/>
    <property type="evidence" value="ECO:0007669"/>
    <property type="project" value="UniProtKB-KW"/>
</dbReference>
<keyword evidence="3 6" id="KW-0378">Hydrolase</keyword>
<dbReference type="PANTHER" id="PTHR47053">
    <property type="entry name" value="MUREIN DD-ENDOPEPTIDASE MEPH-RELATED"/>
    <property type="match status" value="1"/>
</dbReference>
<dbReference type="PANTHER" id="PTHR47053:SF1">
    <property type="entry name" value="MUREIN DD-ENDOPEPTIDASE MEPH-RELATED"/>
    <property type="match status" value="1"/>
</dbReference>